<feature type="compositionally biased region" description="Acidic residues" evidence="7">
    <location>
        <begin position="138"/>
        <end position="176"/>
    </location>
</feature>
<dbReference type="Pfam" id="PF03874">
    <property type="entry name" value="RNA_pol_Rpb4"/>
    <property type="match status" value="1"/>
</dbReference>
<comment type="subcellular location">
    <subcellularLocation>
        <location evidence="1">Nucleus</location>
    </subcellularLocation>
</comment>
<comment type="similarity">
    <text evidence="2">Belongs to the eukaryotic RPC9 RNA polymerase subunit family.</text>
</comment>
<keyword evidence="4 8" id="KW-0240">DNA-directed RNA polymerase</keyword>
<evidence type="ECO:0000256" key="7">
    <source>
        <dbReference type="SAM" id="MobiDB-lite"/>
    </source>
</evidence>
<dbReference type="Gene3D" id="1.20.1250.40">
    <property type="match status" value="1"/>
</dbReference>
<sequence length="176" mass="20524">MKILNPRDKFLSNYEVLSHLQDIKKKNNWTFGPEENDKKFQKKRFTACGLDLEVITRDLSSYLQSSPCGVIESDEQFSQLMLFLNTFELEKIEKLQIVNSLPRSMVCLYAVVEECDQRFDEDTCETIIAKINELFPVEGEDEEEGEEEEEAAMEQSEEPVDEEDNFEDAQDVQMEE</sequence>
<dbReference type="Proteomes" id="UP001497600">
    <property type="component" value="Chromosome H"/>
</dbReference>
<keyword evidence="5" id="KW-0804">Transcription</keyword>
<organism evidence="8 9">
    <name type="scientific">[Candida] anglica</name>
    <dbReference type="NCBI Taxonomy" id="148631"/>
    <lineage>
        <taxon>Eukaryota</taxon>
        <taxon>Fungi</taxon>
        <taxon>Dikarya</taxon>
        <taxon>Ascomycota</taxon>
        <taxon>Saccharomycotina</taxon>
        <taxon>Pichiomycetes</taxon>
        <taxon>Debaryomycetaceae</taxon>
        <taxon>Kurtzmaniella</taxon>
    </lineage>
</organism>
<evidence type="ECO:0000313" key="9">
    <source>
        <dbReference type="Proteomes" id="UP001497600"/>
    </source>
</evidence>
<evidence type="ECO:0000256" key="4">
    <source>
        <dbReference type="ARBA" id="ARBA00022478"/>
    </source>
</evidence>
<evidence type="ECO:0000256" key="1">
    <source>
        <dbReference type="ARBA" id="ARBA00004123"/>
    </source>
</evidence>
<keyword evidence="6" id="KW-0539">Nucleus</keyword>
<evidence type="ECO:0000256" key="3">
    <source>
        <dbReference type="ARBA" id="ARBA00016672"/>
    </source>
</evidence>
<evidence type="ECO:0000313" key="8">
    <source>
        <dbReference type="EMBL" id="CAK7922029.1"/>
    </source>
</evidence>
<protein>
    <recommendedName>
        <fullName evidence="3">DNA-directed RNA polymerase III subunit RPC9</fullName>
    </recommendedName>
</protein>
<proteinExistence type="inferred from homology"/>
<dbReference type="InterPro" id="IPR038324">
    <property type="entry name" value="Rpb4/RPC9_sf"/>
</dbReference>
<dbReference type="SUPFAM" id="SSF47819">
    <property type="entry name" value="HRDC-like"/>
    <property type="match status" value="1"/>
</dbReference>
<gene>
    <name evidence="8" type="primary">RPC17</name>
    <name evidence="8" type="ORF">CAAN4_H21858</name>
</gene>
<dbReference type="GO" id="GO:0000428">
    <property type="term" value="C:DNA-directed RNA polymerase complex"/>
    <property type="evidence" value="ECO:0007669"/>
    <property type="project" value="UniProtKB-KW"/>
</dbReference>
<evidence type="ECO:0000256" key="6">
    <source>
        <dbReference type="ARBA" id="ARBA00023242"/>
    </source>
</evidence>
<dbReference type="InterPro" id="IPR005574">
    <property type="entry name" value="Rpb4/RPC9"/>
</dbReference>
<evidence type="ECO:0000256" key="5">
    <source>
        <dbReference type="ARBA" id="ARBA00023163"/>
    </source>
</evidence>
<keyword evidence="9" id="KW-1185">Reference proteome</keyword>
<accession>A0ABP0ELL3</accession>
<dbReference type="PANTHER" id="PTHR15561:SF0">
    <property type="entry name" value="DNA-DIRECTED RNA POLYMERASE III SUBUNIT RPC9"/>
    <property type="match status" value="1"/>
</dbReference>
<reference evidence="8 9" key="1">
    <citation type="submission" date="2024-01" db="EMBL/GenBank/DDBJ databases">
        <authorList>
            <consortium name="Genoscope - CEA"/>
            <person name="William W."/>
        </authorList>
    </citation>
    <scope>NUCLEOTIDE SEQUENCE [LARGE SCALE GENOMIC DNA]</scope>
    <source>
        <strain evidence="8 9">29B2s-10</strain>
    </source>
</reference>
<feature type="region of interest" description="Disordered" evidence="7">
    <location>
        <begin position="136"/>
        <end position="176"/>
    </location>
</feature>
<name>A0ABP0ELL3_9ASCO</name>
<dbReference type="PANTHER" id="PTHR15561">
    <property type="entry name" value="CALCITONIN GENE-RELATED PEPTIDE-RECEPTOR COMPONENT PROTEIN"/>
    <property type="match status" value="1"/>
</dbReference>
<evidence type="ECO:0000256" key="2">
    <source>
        <dbReference type="ARBA" id="ARBA00006898"/>
    </source>
</evidence>
<dbReference type="InterPro" id="IPR038846">
    <property type="entry name" value="RPC9"/>
</dbReference>
<dbReference type="EMBL" id="OZ004260">
    <property type="protein sequence ID" value="CAK7922029.1"/>
    <property type="molecule type" value="Genomic_DNA"/>
</dbReference>
<dbReference type="InterPro" id="IPR010997">
    <property type="entry name" value="HRDC-like_sf"/>
</dbReference>